<dbReference type="SUPFAM" id="SSF53756">
    <property type="entry name" value="UDP-Glycosyltransferase/glycogen phosphorylase"/>
    <property type="match status" value="1"/>
</dbReference>
<comment type="caution">
    <text evidence="4">The sequence shown here is derived from an EMBL/GenBank/DDBJ whole genome shotgun (WGS) entry which is preliminary data.</text>
</comment>
<evidence type="ECO:0000259" key="3">
    <source>
        <dbReference type="Pfam" id="PF00534"/>
    </source>
</evidence>
<evidence type="ECO:0000313" key="5">
    <source>
        <dbReference type="Proteomes" id="UP001549313"/>
    </source>
</evidence>
<feature type="transmembrane region" description="Helical" evidence="2">
    <location>
        <begin position="89"/>
        <end position="107"/>
    </location>
</feature>
<organism evidence="4 5">
    <name type="scientific">Brevundimonas faecalis</name>
    <dbReference type="NCBI Taxonomy" id="947378"/>
    <lineage>
        <taxon>Bacteria</taxon>
        <taxon>Pseudomonadati</taxon>
        <taxon>Pseudomonadota</taxon>
        <taxon>Alphaproteobacteria</taxon>
        <taxon>Caulobacterales</taxon>
        <taxon>Caulobacteraceae</taxon>
        <taxon>Brevundimonas</taxon>
    </lineage>
</organism>
<dbReference type="EMBL" id="JBEPTF010000001">
    <property type="protein sequence ID" value="MET4682296.1"/>
    <property type="molecule type" value="Genomic_DNA"/>
</dbReference>
<protein>
    <submittedName>
        <fullName evidence="4">Glycosyltransferase involved in cell wall biosynthesis</fullName>
    </submittedName>
</protein>
<dbReference type="Gene3D" id="3.40.50.2000">
    <property type="entry name" value="Glycogen Phosphorylase B"/>
    <property type="match status" value="1"/>
</dbReference>
<evidence type="ECO:0000313" key="4">
    <source>
        <dbReference type="EMBL" id="MET4682296.1"/>
    </source>
</evidence>
<keyword evidence="1" id="KW-0808">Transferase</keyword>
<gene>
    <name evidence="4" type="ORF">ABIE19_000205</name>
</gene>
<evidence type="ECO:0000256" key="1">
    <source>
        <dbReference type="ARBA" id="ARBA00022679"/>
    </source>
</evidence>
<accession>A0ABV2R6U3</accession>
<sequence>MSISAKRATIRRTLMDSPVKITKISLVVPSLFHRDGIGHAVLSTRLAFKAAGLDVTIFCRRSDFSHNDIVTFEDTSSLITNNKYIESNIIIFFVGIIHNIFNLIWLGNGHALRIVRFHNVTPGNIAHGSTTALSDITYLDYPHFIHSADIIWCDSEFNRQAVIAHGASAQVISLPVRNIRRSPTRWSARRLIKIVYVGRLVKSKNLEDLLLAVEILSATATLRVQLTIASSSRHADASILKMIRDKARQAADSYRIRLKLDLSQSALDRLYRDSNIFATASLHEGFCIPVLEALSAGALPVTYSNSNLQYIGGGLSVLSHNDTPSALAAALEKASHMLLNRPADDHEPYLEVAAGTFSFDEFDAATAAYLQNFTLEALGSQMIRSIQSNTSRRGYSHTNSC</sequence>
<proteinExistence type="predicted"/>
<dbReference type="RefSeq" id="WP_354087253.1">
    <property type="nucleotide sequence ID" value="NZ_JBEPTF010000001.1"/>
</dbReference>
<dbReference type="InterPro" id="IPR001296">
    <property type="entry name" value="Glyco_trans_1"/>
</dbReference>
<keyword evidence="2" id="KW-0472">Membrane</keyword>
<reference evidence="4 5" key="1">
    <citation type="submission" date="2024-06" db="EMBL/GenBank/DDBJ databases">
        <title>Sorghum-associated microbial communities from plants grown in Nebraska, USA.</title>
        <authorList>
            <person name="Schachtman D."/>
        </authorList>
    </citation>
    <scope>NUCLEOTIDE SEQUENCE [LARGE SCALE GENOMIC DNA]</scope>
    <source>
        <strain evidence="4 5">2814</strain>
    </source>
</reference>
<dbReference type="PANTHER" id="PTHR46401">
    <property type="entry name" value="GLYCOSYLTRANSFERASE WBBK-RELATED"/>
    <property type="match status" value="1"/>
</dbReference>
<dbReference type="CDD" id="cd03801">
    <property type="entry name" value="GT4_PimA-like"/>
    <property type="match status" value="1"/>
</dbReference>
<feature type="domain" description="Glycosyl transferase family 1" evidence="3">
    <location>
        <begin position="193"/>
        <end position="334"/>
    </location>
</feature>
<keyword evidence="5" id="KW-1185">Reference proteome</keyword>
<dbReference type="Proteomes" id="UP001549313">
    <property type="component" value="Unassembled WGS sequence"/>
</dbReference>
<dbReference type="PANTHER" id="PTHR46401:SF2">
    <property type="entry name" value="GLYCOSYLTRANSFERASE WBBK-RELATED"/>
    <property type="match status" value="1"/>
</dbReference>
<name>A0ABV2R6U3_9CAUL</name>
<keyword evidence="2" id="KW-1133">Transmembrane helix</keyword>
<dbReference type="Pfam" id="PF00534">
    <property type="entry name" value="Glycos_transf_1"/>
    <property type="match status" value="1"/>
</dbReference>
<evidence type="ECO:0000256" key="2">
    <source>
        <dbReference type="SAM" id="Phobius"/>
    </source>
</evidence>
<keyword evidence="2" id="KW-0812">Transmembrane</keyword>